<proteinExistence type="predicted"/>
<reference evidence="3 4" key="1">
    <citation type="submission" date="2023-10" db="EMBL/GenBank/DDBJ databases">
        <title>Development of a sustainable strategy for remediation of hydrocarbon-contaminated territories based on the waste exchange concept.</title>
        <authorList>
            <person name="Krivoruchko A."/>
        </authorList>
    </citation>
    <scope>NUCLEOTIDE SEQUENCE [LARGE SCALE GENOMIC DNA]</scope>
    <source>
        <strain evidence="3 4">IEGM 60</strain>
    </source>
</reference>
<sequence length="222" mass="22658">MARNTGARIAIGALAALSISLAATTAIVLADDDLRGIPLPGREQGTTVQVVPGSAPQTGRDIADARTQFPGNFPATVGPDGSATAGGAVGADPSGDGAANPGPAPVNPGTIVGPAPADPGSPPSPPVADPPVAEPPVVDSPVEEPPVVDSPVEEPPVADPPIEEPPVADPPVAEPPVIRDHRDEPVIRDHRDEPVIRDHRDEPTGPVVRDHRDEPVIRDHRN</sequence>
<keyword evidence="2" id="KW-0732">Signal</keyword>
<gene>
    <name evidence="3" type="ORF">R3Q59_02510</name>
</gene>
<feature type="compositionally biased region" description="Pro residues" evidence="1">
    <location>
        <begin position="153"/>
        <end position="174"/>
    </location>
</feature>
<name>A0ABU4C757_RHOJO</name>
<evidence type="ECO:0000256" key="1">
    <source>
        <dbReference type="SAM" id="MobiDB-lite"/>
    </source>
</evidence>
<accession>A0ABU4C757</accession>
<feature type="compositionally biased region" description="Basic and acidic residues" evidence="1">
    <location>
        <begin position="177"/>
        <end position="222"/>
    </location>
</feature>
<feature type="compositionally biased region" description="Low complexity" evidence="1">
    <location>
        <begin position="90"/>
        <end position="115"/>
    </location>
</feature>
<keyword evidence="4" id="KW-1185">Reference proteome</keyword>
<evidence type="ECO:0000313" key="3">
    <source>
        <dbReference type="EMBL" id="MDV6279371.1"/>
    </source>
</evidence>
<feature type="region of interest" description="Disordered" evidence="1">
    <location>
        <begin position="40"/>
        <end position="222"/>
    </location>
</feature>
<organism evidence="3 4">
    <name type="scientific">Rhodococcus jostii</name>
    <dbReference type="NCBI Taxonomy" id="132919"/>
    <lineage>
        <taxon>Bacteria</taxon>
        <taxon>Bacillati</taxon>
        <taxon>Actinomycetota</taxon>
        <taxon>Actinomycetes</taxon>
        <taxon>Mycobacteriales</taxon>
        <taxon>Nocardiaceae</taxon>
        <taxon>Rhodococcus</taxon>
    </lineage>
</organism>
<feature type="chain" id="PRO_5045411315" evidence="2">
    <location>
        <begin position="23"/>
        <end position="222"/>
    </location>
</feature>
<dbReference type="EMBL" id="JAWLKA010000001">
    <property type="protein sequence ID" value="MDV6279371.1"/>
    <property type="molecule type" value="Genomic_DNA"/>
</dbReference>
<feature type="compositionally biased region" description="Pro residues" evidence="1">
    <location>
        <begin position="116"/>
        <end position="134"/>
    </location>
</feature>
<evidence type="ECO:0000313" key="4">
    <source>
        <dbReference type="Proteomes" id="UP001185737"/>
    </source>
</evidence>
<dbReference type="RefSeq" id="WP_317567441.1">
    <property type="nucleotide sequence ID" value="NZ_JAWLKA010000001.1"/>
</dbReference>
<feature type="signal peptide" evidence="2">
    <location>
        <begin position="1"/>
        <end position="22"/>
    </location>
</feature>
<protein>
    <submittedName>
        <fullName evidence="3">Uncharacterized protein</fullName>
    </submittedName>
</protein>
<feature type="compositionally biased region" description="Low complexity" evidence="1">
    <location>
        <begin position="135"/>
        <end position="150"/>
    </location>
</feature>
<dbReference type="Proteomes" id="UP001185737">
    <property type="component" value="Unassembled WGS sequence"/>
</dbReference>
<evidence type="ECO:0000256" key="2">
    <source>
        <dbReference type="SAM" id="SignalP"/>
    </source>
</evidence>
<comment type="caution">
    <text evidence="3">The sequence shown here is derived from an EMBL/GenBank/DDBJ whole genome shotgun (WGS) entry which is preliminary data.</text>
</comment>